<keyword evidence="1" id="KW-0732">Signal</keyword>
<feature type="chain" id="PRO_5041351578" evidence="1">
    <location>
        <begin position="29"/>
        <end position="235"/>
    </location>
</feature>
<dbReference type="AlphaFoldDB" id="A0AA44TFR3"/>
<dbReference type="EMBL" id="NVBO01000040">
    <property type="protein sequence ID" value="PFS04633.1"/>
    <property type="molecule type" value="Genomic_DNA"/>
</dbReference>
<accession>A0AA44TFR3</accession>
<proteinExistence type="predicted"/>
<protein>
    <submittedName>
        <fullName evidence="2">Uncharacterized protein</fullName>
    </submittedName>
</protein>
<evidence type="ECO:0000313" key="3">
    <source>
        <dbReference type="Proteomes" id="UP000226357"/>
    </source>
</evidence>
<comment type="caution">
    <text evidence="2">The sequence shown here is derived from an EMBL/GenBank/DDBJ whole genome shotgun (WGS) entry which is preliminary data.</text>
</comment>
<dbReference type="RefSeq" id="WP_098618038.1">
    <property type="nucleotide sequence ID" value="NZ_NVBO01000040.1"/>
</dbReference>
<reference evidence="2 3" key="1">
    <citation type="submission" date="2017-09" db="EMBL/GenBank/DDBJ databases">
        <title>Large-scale bioinformatics analysis of Bacillus genomes uncovers conserved roles of natural products in bacterial physiology.</title>
        <authorList>
            <consortium name="Agbiome Team Llc"/>
            <person name="Bleich R.M."/>
            <person name="Grubbs K.J."/>
            <person name="Santa Maria K.C."/>
            <person name="Allen S.E."/>
            <person name="Farag S."/>
            <person name="Shank E.A."/>
            <person name="Bowers A."/>
        </authorList>
    </citation>
    <scope>NUCLEOTIDE SEQUENCE [LARGE SCALE GENOMIC DNA]</scope>
    <source>
        <strain evidence="2 3">AFS067272</strain>
    </source>
</reference>
<organism evidence="2 3">
    <name type="scientific">Bacillus cereus</name>
    <dbReference type="NCBI Taxonomy" id="1396"/>
    <lineage>
        <taxon>Bacteria</taxon>
        <taxon>Bacillati</taxon>
        <taxon>Bacillota</taxon>
        <taxon>Bacilli</taxon>
        <taxon>Bacillales</taxon>
        <taxon>Bacillaceae</taxon>
        <taxon>Bacillus</taxon>
        <taxon>Bacillus cereus group</taxon>
    </lineage>
</organism>
<evidence type="ECO:0000256" key="1">
    <source>
        <dbReference type="SAM" id="SignalP"/>
    </source>
</evidence>
<sequence length="235" mass="26122">MKKLIRPIVYLLVFVLAFTGISANNTYAATNENANTTKNNQVEFENHIKELAKTDQEAKTAYEQYSQLSTTDKEKFVELLYSEEYAKALQAANTLEPGESKSFHGGDIKAVVTEEETPQNNMNTLGGYYSVSERNVVHKVVVFGIFATIYWVSVRFKHDYGTRNVTQTLGADNGHTNINPSIIVSDGVVGHYPAGGWAYGWGKFRIAATGSIGSWSFTHTLNIKTDNVYTTGWIN</sequence>
<name>A0AA44TFR3_BACCE</name>
<evidence type="ECO:0000313" key="2">
    <source>
        <dbReference type="EMBL" id="PFS04633.1"/>
    </source>
</evidence>
<gene>
    <name evidence="2" type="ORF">COK38_06025</name>
</gene>
<feature type="signal peptide" evidence="1">
    <location>
        <begin position="1"/>
        <end position="28"/>
    </location>
</feature>
<dbReference type="Proteomes" id="UP000226357">
    <property type="component" value="Unassembled WGS sequence"/>
</dbReference>